<keyword evidence="2" id="KW-1185">Reference proteome</keyword>
<sequence>MLMEFGKCVPESSKSHPIKFILGRDYTH</sequence>
<dbReference type="EMBL" id="CP093346">
    <property type="protein sequence ID" value="WOG96034.1"/>
    <property type="molecule type" value="Genomic_DNA"/>
</dbReference>
<proteinExistence type="predicted"/>
<name>A0AAF0WUH9_DAUCS</name>
<evidence type="ECO:0000313" key="2">
    <source>
        <dbReference type="Proteomes" id="UP000077755"/>
    </source>
</evidence>
<dbReference type="AlphaFoldDB" id="A0AAF0WUH9"/>
<evidence type="ECO:0000313" key="1">
    <source>
        <dbReference type="EMBL" id="WOG96034.1"/>
    </source>
</evidence>
<dbReference type="Proteomes" id="UP000077755">
    <property type="component" value="Chromosome 4"/>
</dbReference>
<accession>A0AAF0WUH9</accession>
<reference evidence="1" key="2">
    <citation type="submission" date="2022-03" db="EMBL/GenBank/DDBJ databases">
        <title>Draft title - Genomic analysis of global carrot germplasm unveils the trajectory of domestication and the origin of high carotenoid orange carrot.</title>
        <authorList>
            <person name="Iorizzo M."/>
            <person name="Ellison S."/>
            <person name="Senalik D."/>
            <person name="Macko-Podgorni A."/>
            <person name="Grzebelus D."/>
            <person name="Bostan H."/>
            <person name="Rolling W."/>
            <person name="Curaba J."/>
            <person name="Simon P."/>
        </authorList>
    </citation>
    <scope>NUCLEOTIDE SEQUENCE</scope>
    <source>
        <tissue evidence="1">Leaf</tissue>
    </source>
</reference>
<protein>
    <submittedName>
        <fullName evidence="1">Uncharacterized protein</fullName>
    </submittedName>
</protein>
<reference evidence="1" key="1">
    <citation type="journal article" date="2016" name="Nat. Genet.">
        <title>A high-quality carrot genome assembly provides new insights into carotenoid accumulation and asterid genome evolution.</title>
        <authorList>
            <person name="Iorizzo M."/>
            <person name="Ellison S."/>
            <person name="Senalik D."/>
            <person name="Zeng P."/>
            <person name="Satapoomin P."/>
            <person name="Huang J."/>
            <person name="Bowman M."/>
            <person name="Iovene M."/>
            <person name="Sanseverino W."/>
            <person name="Cavagnaro P."/>
            <person name="Yildiz M."/>
            <person name="Macko-Podgorni A."/>
            <person name="Moranska E."/>
            <person name="Grzebelus E."/>
            <person name="Grzebelus D."/>
            <person name="Ashrafi H."/>
            <person name="Zheng Z."/>
            <person name="Cheng S."/>
            <person name="Spooner D."/>
            <person name="Van Deynze A."/>
            <person name="Simon P."/>
        </authorList>
    </citation>
    <scope>NUCLEOTIDE SEQUENCE</scope>
    <source>
        <tissue evidence="1">Leaf</tissue>
    </source>
</reference>
<organism evidence="1 2">
    <name type="scientific">Daucus carota subsp. sativus</name>
    <name type="common">Carrot</name>
    <dbReference type="NCBI Taxonomy" id="79200"/>
    <lineage>
        <taxon>Eukaryota</taxon>
        <taxon>Viridiplantae</taxon>
        <taxon>Streptophyta</taxon>
        <taxon>Embryophyta</taxon>
        <taxon>Tracheophyta</taxon>
        <taxon>Spermatophyta</taxon>
        <taxon>Magnoliopsida</taxon>
        <taxon>eudicotyledons</taxon>
        <taxon>Gunneridae</taxon>
        <taxon>Pentapetalae</taxon>
        <taxon>asterids</taxon>
        <taxon>campanulids</taxon>
        <taxon>Apiales</taxon>
        <taxon>Apiaceae</taxon>
        <taxon>Apioideae</taxon>
        <taxon>Scandiceae</taxon>
        <taxon>Daucinae</taxon>
        <taxon>Daucus</taxon>
        <taxon>Daucus sect. Daucus</taxon>
    </lineage>
</organism>
<gene>
    <name evidence="1" type="ORF">DCAR_0415364</name>
</gene>